<gene>
    <name evidence="3" type="ORF">RDI58_014928</name>
</gene>
<dbReference type="PROSITE" id="PS51382">
    <property type="entry name" value="SPX"/>
    <property type="match status" value="1"/>
</dbReference>
<dbReference type="Proteomes" id="UP001371456">
    <property type="component" value="Unassembled WGS sequence"/>
</dbReference>
<organism evidence="3 4">
    <name type="scientific">Solanum bulbocastanum</name>
    <name type="common">Wild potato</name>
    <dbReference type="NCBI Taxonomy" id="147425"/>
    <lineage>
        <taxon>Eukaryota</taxon>
        <taxon>Viridiplantae</taxon>
        <taxon>Streptophyta</taxon>
        <taxon>Embryophyta</taxon>
        <taxon>Tracheophyta</taxon>
        <taxon>Spermatophyta</taxon>
        <taxon>Magnoliopsida</taxon>
        <taxon>eudicotyledons</taxon>
        <taxon>Gunneridae</taxon>
        <taxon>Pentapetalae</taxon>
        <taxon>asterids</taxon>
        <taxon>lamiids</taxon>
        <taxon>Solanales</taxon>
        <taxon>Solanaceae</taxon>
        <taxon>Solanoideae</taxon>
        <taxon>Solaneae</taxon>
        <taxon>Solanum</taxon>
    </lineage>
</organism>
<dbReference type="PANTHER" id="PTHR45978">
    <property type="entry name" value="SPX DOMAIN-CONTAINING PROTEIN 3"/>
    <property type="match status" value="1"/>
</dbReference>
<feature type="domain" description="SPX" evidence="2">
    <location>
        <begin position="1"/>
        <end position="132"/>
    </location>
</feature>
<dbReference type="InterPro" id="IPR004331">
    <property type="entry name" value="SPX_dom"/>
</dbReference>
<dbReference type="AlphaFoldDB" id="A0AAN8YEG7"/>
<dbReference type="GO" id="GO:0016036">
    <property type="term" value="P:cellular response to phosphate starvation"/>
    <property type="evidence" value="ECO:0007669"/>
    <property type="project" value="InterPro"/>
</dbReference>
<name>A0AAN8YEG7_SOLBU</name>
<evidence type="ECO:0000313" key="3">
    <source>
        <dbReference type="EMBL" id="KAK6786403.1"/>
    </source>
</evidence>
<keyword evidence="4" id="KW-1185">Reference proteome</keyword>
<evidence type="ECO:0000259" key="2">
    <source>
        <dbReference type="PROSITE" id="PS51382"/>
    </source>
</evidence>
<dbReference type="PANTHER" id="PTHR45978:SF3">
    <property type="entry name" value="SPX DOMAIN-CONTAINING PROTEIN 1-LIKE"/>
    <property type="match status" value="1"/>
</dbReference>
<dbReference type="InterPro" id="IPR031142">
    <property type="entry name" value="SPX_prot"/>
</dbReference>
<accession>A0AAN8YEG7</accession>
<evidence type="ECO:0000256" key="1">
    <source>
        <dbReference type="SAM" id="MobiDB-lite"/>
    </source>
</evidence>
<comment type="caution">
    <text evidence="3">The sequence shown here is derived from an EMBL/GenBank/DDBJ whole genome shotgun (WGS) entry which is preliminary data.</text>
</comment>
<reference evidence="3 4" key="1">
    <citation type="submission" date="2024-02" db="EMBL/GenBank/DDBJ databases">
        <title>de novo genome assembly of Solanum bulbocastanum strain 11H21.</title>
        <authorList>
            <person name="Hosaka A.J."/>
        </authorList>
    </citation>
    <scope>NUCLEOTIDE SEQUENCE [LARGE SCALE GENOMIC DNA]</scope>
    <source>
        <tissue evidence="3">Young leaves</tissue>
    </source>
</reference>
<protein>
    <recommendedName>
        <fullName evidence="2">SPX domain-containing protein</fullName>
    </recommendedName>
</protein>
<evidence type="ECO:0000313" key="4">
    <source>
        <dbReference type="Proteomes" id="UP001371456"/>
    </source>
</evidence>
<dbReference type="EMBL" id="JBANQN010000006">
    <property type="protein sequence ID" value="KAK6786403.1"/>
    <property type="molecule type" value="Genomic_DNA"/>
</dbReference>
<proteinExistence type="predicted"/>
<sequence>MLLSLIEDTSPEWQDKFLSYKDLKEQLKLIYANKLQRGECFVNLLGNEIDNFNTFFIEKEKDYIIQLKVLRDSITEIRESEELMRVGTDLVDLHGQMILLENYSALNYIQFSFASRAGILRVVTCHNFATSNTTSRCAIQKCGLRSSLADSSSQTKSQAAQLWLLLIISFILFVFLNSNQLQPIIMQLIHGSDLKSEQGSFLLEGVFVKFSFDIQFKLSEIFNLYVNAFKECEALLSSLLSQNEPSKAPEGEGSTGGGSSEGVTGGSSSRVEELAKMKNPSKAVPGGEGSSERLTSVAKDLSEIQNTCIKTPGGERSSGVEDAEEFVEMDNMGSMYLKVTKSALNVLQEISPVDVITSSGLKYCSDLERILYC</sequence>
<feature type="region of interest" description="Disordered" evidence="1">
    <location>
        <begin position="243"/>
        <end position="292"/>
    </location>
</feature>
<feature type="compositionally biased region" description="Gly residues" evidence="1">
    <location>
        <begin position="253"/>
        <end position="265"/>
    </location>
</feature>